<dbReference type="Gene3D" id="3.30.565.10">
    <property type="entry name" value="Histidine kinase-like ATPase, C-terminal domain"/>
    <property type="match status" value="1"/>
</dbReference>
<keyword evidence="2" id="KW-0418">Kinase</keyword>
<dbReference type="Pfam" id="PF06580">
    <property type="entry name" value="His_kinase"/>
    <property type="match status" value="1"/>
</dbReference>
<dbReference type="EC" id="2.7.13.3" evidence="2"/>
<reference evidence="2 3" key="1">
    <citation type="submission" date="2016-04" db="EMBL/GenBank/DDBJ databases">
        <title>Genome sequence of Clostridium magnum DSM 2767.</title>
        <authorList>
            <person name="Poehlein A."/>
            <person name="Uhlig R."/>
            <person name="Fischer R."/>
            <person name="Bahl H."/>
            <person name="Daniel R."/>
        </authorList>
    </citation>
    <scope>NUCLEOTIDE SEQUENCE [LARGE SCALE GENOMIC DNA]</scope>
    <source>
        <strain evidence="2 3">DSM 2767</strain>
    </source>
</reference>
<feature type="domain" description="Histidine kinase/HSP90-like ATPase" evidence="1">
    <location>
        <begin position="294"/>
        <end position="403"/>
    </location>
</feature>
<dbReference type="PANTHER" id="PTHR34220">
    <property type="entry name" value="SENSOR HISTIDINE KINASE YPDA"/>
    <property type="match status" value="1"/>
</dbReference>
<dbReference type="InterPro" id="IPR003594">
    <property type="entry name" value="HATPase_dom"/>
</dbReference>
<dbReference type="EMBL" id="LWAE01000004">
    <property type="protein sequence ID" value="KZL90677.1"/>
    <property type="molecule type" value="Genomic_DNA"/>
</dbReference>
<dbReference type="GO" id="GO:0016020">
    <property type="term" value="C:membrane"/>
    <property type="evidence" value="ECO:0007669"/>
    <property type="project" value="InterPro"/>
</dbReference>
<keyword evidence="3" id="KW-1185">Reference proteome</keyword>
<organism evidence="2 3">
    <name type="scientific">Clostridium magnum DSM 2767</name>
    <dbReference type="NCBI Taxonomy" id="1121326"/>
    <lineage>
        <taxon>Bacteria</taxon>
        <taxon>Bacillati</taxon>
        <taxon>Bacillota</taxon>
        <taxon>Clostridia</taxon>
        <taxon>Eubacteriales</taxon>
        <taxon>Clostridiaceae</taxon>
        <taxon>Clostridium</taxon>
    </lineage>
</organism>
<dbReference type="AlphaFoldDB" id="A0A162S215"/>
<dbReference type="Pfam" id="PF10114">
    <property type="entry name" value="PocR"/>
    <property type="match status" value="1"/>
</dbReference>
<gene>
    <name evidence="2" type="primary">yehU_2</name>
    <name evidence="2" type="ORF">CLMAG_35770</name>
</gene>
<dbReference type="Proteomes" id="UP000076603">
    <property type="component" value="Unassembled WGS sequence"/>
</dbReference>
<dbReference type="PANTHER" id="PTHR34220:SF7">
    <property type="entry name" value="SENSOR HISTIDINE KINASE YPDA"/>
    <property type="match status" value="1"/>
</dbReference>
<dbReference type="STRING" id="1121326.CLMAG_35770"/>
<dbReference type="Pfam" id="PF02518">
    <property type="entry name" value="HATPase_c"/>
    <property type="match status" value="1"/>
</dbReference>
<dbReference type="InterPro" id="IPR018771">
    <property type="entry name" value="PocR_dom"/>
</dbReference>
<dbReference type="InterPro" id="IPR010559">
    <property type="entry name" value="Sig_transdc_His_kin_internal"/>
</dbReference>
<name>A0A162S215_9CLOT</name>
<sequence length="403" mass="45049">MNKLNQYTLDEIIDIPSLQNIQDKFSKMTNMSAITVDKIGTPITKPSNFTRFCNLIRTSKEGYRRCINCDAQGGLKSTQLKKPVIYTCHAGLTDLSAPIIVNDIHFGSMLCGQVVIKGNGNKKLIDLEKLSNELSLPVDELEATLLHVKSLKYNKITASADFLSLCTNSIAKMGVATITHSELLEETKEKMKFQQLAKDAQIKSIQSQLDPHFLFNTLNTIAGMALMENCNQTADLIYSLSDILRYSIKNSKDMVEIGTELENVKKYLFIQTIRYSDKLNYDIKIPDEIFRYKIPAMTLQPIIENAIMHGLEPKKDPGIIKIHGEVLPDKFIQIKITDNGIGMSNEKLNSINNKLSSTSINGGIGIKLVHDRLIYYLGPESGVKIESVPDIGTTVNVKFPLVY</sequence>
<dbReference type="GO" id="GO:0000155">
    <property type="term" value="F:phosphorelay sensor kinase activity"/>
    <property type="evidence" value="ECO:0007669"/>
    <property type="project" value="InterPro"/>
</dbReference>
<evidence type="ECO:0000259" key="1">
    <source>
        <dbReference type="SMART" id="SM00387"/>
    </source>
</evidence>
<dbReference type="RefSeq" id="WP_066625258.1">
    <property type="nucleotide sequence ID" value="NZ_FQXL01000028.1"/>
</dbReference>
<protein>
    <submittedName>
        <fullName evidence="2">Sensor histidine kinase YehU</fullName>
        <ecNumber evidence="2">2.7.13.3</ecNumber>
    </submittedName>
</protein>
<evidence type="ECO:0000313" key="3">
    <source>
        <dbReference type="Proteomes" id="UP000076603"/>
    </source>
</evidence>
<dbReference type="PATRIC" id="fig|1121326.3.peg.3621"/>
<dbReference type="InterPro" id="IPR036890">
    <property type="entry name" value="HATPase_C_sf"/>
</dbReference>
<dbReference type="SMART" id="SM00387">
    <property type="entry name" value="HATPase_c"/>
    <property type="match status" value="1"/>
</dbReference>
<evidence type="ECO:0000313" key="2">
    <source>
        <dbReference type="EMBL" id="KZL90677.1"/>
    </source>
</evidence>
<keyword evidence="2" id="KW-0808">Transferase</keyword>
<dbReference type="SUPFAM" id="SSF55874">
    <property type="entry name" value="ATPase domain of HSP90 chaperone/DNA topoisomerase II/histidine kinase"/>
    <property type="match status" value="1"/>
</dbReference>
<proteinExistence type="predicted"/>
<dbReference type="OrthoDB" id="1410840at2"/>
<accession>A0A162S215</accession>
<dbReference type="InterPro" id="IPR050640">
    <property type="entry name" value="Bact_2-comp_sensor_kinase"/>
</dbReference>
<comment type="caution">
    <text evidence="2">The sequence shown here is derived from an EMBL/GenBank/DDBJ whole genome shotgun (WGS) entry which is preliminary data.</text>
</comment>